<keyword evidence="1" id="KW-0472">Membrane</keyword>
<organism evidence="2 3">
    <name type="scientific">Maritalea myrionectae</name>
    <dbReference type="NCBI Taxonomy" id="454601"/>
    <lineage>
        <taxon>Bacteria</taxon>
        <taxon>Pseudomonadati</taxon>
        <taxon>Pseudomonadota</taxon>
        <taxon>Alphaproteobacteria</taxon>
        <taxon>Hyphomicrobiales</taxon>
        <taxon>Devosiaceae</taxon>
        <taxon>Maritalea</taxon>
    </lineage>
</organism>
<evidence type="ECO:0000313" key="3">
    <source>
        <dbReference type="Proteomes" id="UP000258927"/>
    </source>
</evidence>
<feature type="transmembrane region" description="Helical" evidence="1">
    <location>
        <begin position="21"/>
        <end position="45"/>
    </location>
</feature>
<evidence type="ECO:0000313" key="2">
    <source>
        <dbReference type="EMBL" id="AVX04749.1"/>
    </source>
</evidence>
<gene>
    <name evidence="2" type="ORF">MXMO3_02234</name>
</gene>
<evidence type="ECO:0008006" key="4">
    <source>
        <dbReference type="Google" id="ProtNLM"/>
    </source>
</evidence>
<dbReference type="KEGG" id="mmyr:MXMO3_02234"/>
<dbReference type="AlphaFoldDB" id="A0A2R4MFU7"/>
<accession>A0A2R4MFU7</accession>
<sequence length="56" mass="6360">MERKINITQHSGTGMLWFIGWLFTIGYLNLNFIQGLLGLVVWPYYLGSHFAPMVGG</sequence>
<dbReference type="Proteomes" id="UP000258927">
    <property type="component" value="Chromosome"/>
</dbReference>
<name>A0A2R4MFU7_9HYPH</name>
<keyword evidence="1" id="KW-1133">Transmembrane helix</keyword>
<reference evidence="2 3" key="1">
    <citation type="submission" date="2017-05" db="EMBL/GenBank/DDBJ databases">
        <title>Genome Analysis of Maritalea myrionectae HL2708#5.</title>
        <authorList>
            <consortium name="Cotde Inc.-PKNU"/>
            <person name="Jang D."/>
            <person name="Oh H.-M."/>
        </authorList>
    </citation>
    <scope>NUCLEOTIDE SEQUENCE [LARGE SCALE GENOMIC DNA]</scope>
    <source>
        <strain evidence="2 3">HL2708#5</strain>
    </source>
</reference>
<keyword evidence="1" id="KW-0812">Transmembrane</keyword>
<dbReference type="EMBL" id="CP021330">
    <property type="protein sequence ID" value="AVX04749.1"/>
    <property type="molecule type" value="Genomic_DNA"/>
</dbReference>
<proteinExistence type="predicted"/>
<keyword evidence="3" id="KW-1185">Reference proteome</keyword>
<dbReference type="RefSeq" id="WP_162889228.1">
    <property type="nucleotide sequence ID" value="NZ_CP021330.1"/>
</dbReference>
<dbReference type="STRING" id="1122213.GCA_000423365_02552"/>
<evidence type="ECO:0000256" key="1">
    <source>
        <dbReference type="SAM" id="Phobius"/>
    </source>
</evidence>
<protein>
    <recommendedName>
        <fullName evidence="4">Inner membrane protein</fullName>
    </recommendedName>
</protein>